<dbReference type="RefSeq" id="XP_001018526.2">
    <property type="nucleotide sequence ID" value="XM_001018526.2"/>
</dbReference>
<feature type="domain" description="Serine aminopeptidase S33" evidence="1">
    <location>
        <begin position="64"/>
        <end position="193"/>
    </location>
</feature>
<dbReference type="STRING" id="312017.I7M8J2"/>
<evidence type="ECO:0000259" key="1">
    <source>
        <dbReference type="Pfam" id="PF12146"/>
    </source>
</evidence>
<dbReference type="EMBL" id="GG662654">
    <property type="protein sequence ID" value="EAR98281.2"/>
    <property type="molecule type" value="Genomic_DNA"/>
</dbReference>
<gene>
    <name evidence="2" type="ORF">TTHERM_00346800</name>
</gene>
<dbReference type="Pfam" id="PF12146">
    <property type="entry name" value="Hydrolase_4"/>
    <property type="match status" value="1"/>
</dbReference>
<dbReference type="InterPro" id="IPR052920">
    <property type="entry name" value="DNA-binding_regulatory"/>
</dbReference>
<dbReference type="InParanoid" id="I7M8J2"/>
<dbReference type="InterPro" id="IPR022742">
    <property type="entry name" value="Hydrolase_4"/>
</dbReference>
<dbReference type="OrthoDB" id="311442at2759"/>
<sequence>MIRKLANYIIRPQRVIYEDSDLGEKQFMHNYSMIHREDFDLKNKRDQTIKCSLFRQKSYEFGSQQNCVIFCHGNSGNRTAIFECLNFILDRGFLAFCFDFTGCGNSDGDHITLGYKESQDLETVVDYVKSLGYVNKIAIWGRSMGAATTLLYVKENPNAVDAICLDSPFANLKILIYEFIQKFKVFADIFGDILYQKVKAQIEQDWNVNIDNINPIECTQHVRIPAIFLHALHDTIINKDHSDKIVKLYKGRKKYYNFSGGHNDIRNDQLYNEVMNFFEEIFGKSQTSITSCHNLEDYKQDNIQSFNPINFSTSSFGGDSDIKNDLLTEQQKDRLYVNRQAKRSKIFFKTENLINKDGDNDAMNRSFVKIRDLNIQRRISKKKTTILLKNFVEMTEDSDDDYYENQDTKTQYNKILTSNGNIKNEFQQDDNLPIRSKSNSILKSSTVEIIIDNQGRERGISPSKKNQLSGRQLHSQEFEVDDDEFDCEDNQKHMPNTNECFSFKKYSIYKHASSNNHEQFEKTSF</sequence>
<dbReference type="GeneID" id="7824038"/>
<name>I7M8J2_TETTS</name>
<dbReference type="Gene3D" id="3.40.50.1820">
    <property type="entry name" value="alpha/beta hydrolase"/>
    <property type="match status" value="1"/>
</dbReference>
<keyword evidence="3" id="KW-1185">Reference proteome</keyword>
<keyword evidence="2" id="KW-0378">Hydrolase</keyword>
<dbReference type="PANTHER" id="PTHR43358">
    <property type="entry name" value="ALPHA/BETA-HYDROLASE"/>
    <property type="match status" value="1"/>
</dbReference>
<dbReference type="Proteomes" id="UP000009168">
    <property type="component" value="Unassembled WGS sequence"/>
</dbReference>
<dbReference type="InterPro" id="IPR029058">
    <property type="entry name" value="AB_hydrolase_fold"/>
</dbReference>
<evidence type="ECO:0000313" key="3">
    <source>
        <dbReference type="Proteomes" id="UP000009168"/>
    </source>
</evidence>
<dbReference type="AlphaFoldDB" id="I7M8J2"/>
<dbReference type="ESTHER" id="tetts-q23nm7">
    <property type="family name" value="AlphaBeta_hydrolase"/>
</dbReference>
<accession>I7M8J2</accession>
<dbReference type="GO" id="GO:0016787">
    <property type="term" value="F:hydrolase activity"/>
    <property type="evidence" value="ECO:0007669"/>
    <property type="project" value="UniProtKB-KW"/>
</dbReference>
<dbReference type="KEGG" id="tet:TTHERM_00346800"/>
<reference evidence="3" key="1">
    <citation type="journal article" date="2006" name="PLoS Biol.">
        <title>Macronuclear genome sequence of the ciliate Tetrahymena thermophila, a model eukaryote.</title>
        <authorList>
            <person name="Eisen J.A."/>
            <person name="Coyne R.S."/>
            <person name="Wu M."/>
            <person name="Wu D."/>
            <person name="Thiagarajan M."/>
            <person name="Wortman J.R."/>
            <person name="Badger J.H."/>
            <person name="Ren Q."/>
            <person name="Amedeo P."/>
            <person name="Jones K.M."/>
            <person name="Tallon L.J."/>
            <person name="Delcher A.L."/>
            <person name="Salzberg S.L."/>
            <person name="Silva J.C."/>
            <person name="Haas B.J."/>
            <person name="Majoros W.H."/>
            <person name="Farzad M."/>
            <person name="Carlton J.M."/>
            <person name="Smith R.K. Jr."/>
            <person name="Garg J."/>
            <person name="Pearlman R.E."/>
            <person name="Karrer K.M."/>
            <person name="Sun L."/>
            <person name="Manning G."/>
            <person name="Elde N.C."/>
            <person name="Turkewitz A.P."/>
            <person name="Asai D.J."/>
            <person name="Wilkes D.E."/>
            <person name="Wang Y."/>
            <person name="Cai H."/>
            <person name="Collins K."/>
            <person name="Stewart B.A."/>
            <person name="Lee S.R."/>
            <person name="Wilamowska K."/>
            <person name="Weinberg Z."/>
            <person name="Ruzzo W.L."/>
            <person name="Wloga D."/>
            <person name="Gaertig J."/>
            <person name="Frankel J."/>
            <person name="Tsao C.-C."/>
            <person name="Gorovsky M.A."/>
            <person name="Keeling P.J."/>
            <person name="Waller R.F."/>
            <person name="Patron N.J."/>
            <person name="Cherry J.M."/>
            <person name="Stover N.A."/>
            <person name="Krieger C.J."/>
            <person name="del Toro C."/>
            <person name="Ryder H.F."/>
            <person name="Williamson S.C."/>
            <person name="Barbeau R.A."/>
            <person name="Hamilton E.P."/>
            <person name="Orias E."/>
        </authorList>
    </citation>
    <scope>NUCLEOTIDE SEQUENCE [LARGE SCALE GENOMIC DNA]</scope>
    <source>
        <strain evidence="3">SB210</strain>
    </source>
</reference>
<organism evidence="2 3">
    <name type="scientific">Tetrahymena thermophila (strain SB210)</name>
    <dbReference type="NCBI Taxonomy" id="312017"/>
    <lineage>
        <taxon>Eukaryota</taxon>
        <taxon>Sar</taxon>
        <taxon>Alveolata</taxon>
        <taxon>Ciliophora</taxon>
        <taxon>Intramacronucleata</taxon>
        <taxon>Oligohymenophorea</taxon>
        <taxon>Hymenostomatida</taxon>
        <taxon>Tetrahymenina</taxon>
        <taxon>Tetrahymenidae</taxon>
        <taxon>Tetrahymena</taxon>
    </lineage>
</organism>
<proteinExistence type="predicted"/>
<protein>
    <submittedName>
        <fullName evidence="2">Alpha/beta hydrolase family protein</fullName>
    </submittedName>
</protein>
<dbReference type="PANTHER" id="PTHR43358:SF4">
    <property type="entry name" value="ALPHA_BETA HYDROLASE FOLD-1 DOMAIN-CONTAINING PROTEIN"/>
    <property type="match status" value="1"/>
</dbReference>
<dbReference type="eggNOG" id="KOG1552">
    <property type="taxonomic scope" value="Eukaryota"/>
</dbReference>
<dbReference type="SUPFAM" id="SSF53474">
    <property type="entry name" value="alpha/beta-Hydrolases"/>
    <property type="match status" value="1"/>
</dbReference>
<evidence type="ECO:0000313" key="2">
    <source>
        <dbReference type="EMBL" id="EAR98281.2"/>
    </source>
</evidence>